<keyword evidence="2" id="KW-1185">Reference proteome</keyword>
<sequence>MMGSAGSGRNSIYGPEHLVKFNQLKRLSKSGKKSKNVFKAGEQKCLSVQDGGTGDGPVVVDACSCRLGPCDKGDNINSPIPRFQWNIRGAVRFPDIESGYTEGSESPKGTYGEKQSSFWYGSIQSALNGKCLTYMPPETLPAPWTEGDTYGKIGDIVVKECDSSVSQEWIIWVFKKDADTRILPLNGTHFWPTCKGGGSKKNWLFRETRLFRGLVFNTDADTEKSVYFGCHDKDHTVITPHQWYFRVPDDAPADVAEKDLDKFTKDHLVDFA</sequence>
<reference evidence="1 2" key="1">
    <citation type="submission" date="2023-08" db="EMBL/GenBank/DDBJ databases">
        <authorList>
            <person name="Palmer J.M."/>
        </authorList>
    </citation>
    <scope>NUCLEOTIDE SEQUENCE [LARGE SCALE GENOMIC DNA]</scope>
    <source>
        <strain evidence="1 2">TWF481</strain>
    </source>
</reference>
<evidence type="ECO:0000313" key="2">
    <source>
        <dbReference type="Proteomes" id="UP001370758"/>
    </source>
</evidence>
<comment type="caution">
    <text evidence="1">The sequence shown here is derived from an EMBL/GenBank/DDBJ whole genome shotgun (WGS) entry which is preliminary data.</text>
</comment>
<protein>
    <submittedName>
        <fullName evidence="1">Uncharacterized protein</fullName>
    </submittedName>
</protein>
<organism evidence="1 2">
    <name type="scientific">Arthrobotrys musiformis</name>
    <dbReference type="NCBI Taxonomy" id="47236"/>
    <lineage>
        <taxon>Eukaryota</taxon>
        <taxon>Fungi</taxon>
        <taxon>Dikarya</taxon>
        <taxon>Ascomycota</taxon>
        <taxon>Pezizomycotina</taxon>
        <taxon>Orbiliomycetes</taxon>
        <taxon>Orbiliales</taxon>
        <taxon>Orbiliaceae</taxon>
        <taxon>Arthrobotrys</taxon>
    </lineage>
</organism>
<name>A0AAV9WC55_9PEZI</name>
<dbReference type="AlphaFoldDB" id="A0AAV9WC55"/>
<dbReference type="Proteomes" id="UP001370758">
    <property type="component" value="Unassembled WGS sequence"/>
</dbReference>
<accession>A0AAV9WC55</accession>
<proteinExistence type="predicted"/>
<evidence type="ECO:0000313" key="1">
    <source>
        <dbReference type="EMBL" id="KAK6505430.1"/>
    </source>
</evidence>
<dbReference type="EMBL" id="JAVHJL010000004">
    <property type="protein sequence ID" value="KAK6505430.1"/>
    <property type="molecule type" value="Genomic_DNA"/>
</dbReference>
<gene>
    <name evidence="1" type="ORF">TWF481_007332</name>
</gene>